<feature type="region of interest" description="Disordered" evidence="1">
    <location>
        <begin position="1"/>
        <end position="56"/>
    </location>
</feature>
<accession>A0ABR2SSZ4</accession>
<sequence length="162" mass="17776">MNQANDSVASGELDGRRESLPAQAESSKRNKGKGAGMGEVSTQKGGVTQGKAFGNGKEIRKGQSVFPLKITTQVASTEKVIPVASYLNRESVMLMEKNGRVLPKSFRGLLARKHQKEFRVKATEDRVADAAKVPTVVTEKPIQWCENVTFEVQISDDMQSYF</sequence>
<evidence type="ECO:0000313" key="3">
    <source>
        <dbReference type="Proteomes" id="UP001396334"/>
    </source>
</evidence>
<reference evidence="2 3" key="1">
    <citation type="journal article" date="2024" name="G3 (Bethesda)">
        <title>Genome assembly of Hibiscus sabdariffa L. provides insights into metabolisms of medicinal natural products.</title>
        <authorList>
            <person name="Kim T."/>
        </authorList>
    </citation>
    <scope>NUCLEOTIDE SEQUENCE [LARGE SCALE GENOMIC DNA]</scope>
    <source>
        <strain evidence="2">TK-2024</strain>
        <tissue evidence="2">Old leaves</tissue>
    </source>
</reference>
<organism evidence="2 3">
    <name type="scientific">Hibiscus sabdariffa</name>
    <name type="common">roselle</name>
    <dbReference type="NCBI Taxonomy" id="183260"/>
    <lineage>
        <taxon>Eukaryota</taxon>
        <taxon>Viridiplantae</taxon>
        <taxon>Streptophyta</taxon>
        <taxon>Embryophyta</taxon>
        <taxon>Tracheophyta</taxon>
        <taxon>Spermatophyta</taxon>
        <taxon>Magnoliopsida</taxon>
        <taxon>eudicotyledons</taxon>
        <taxon>Gunneridae</taxon>
        <taxon>Pentapetalae</taxon>
        <taxon>rosids</taxon>
        <taxon>malvids</taxon>
        <taxon>Malvales</taxon>
        <taxon>Malvaceae</taxon>
        <taxon>Malvoideae</taxon>
        <taxon>Hibiscus</taxon>
    </lineage>
</organism>
<dbReference type="Proteomes" id="UP001396334">
    <property type="component" value="Unassembled WGS sequence"/>
</dbReference>
<protein>
    <submittedName>
        <fullName evidence="2">Uncharacterized protein</fullName>
    </submittedName>
</protein>
<comment type="caution">
    <text evidence="2">The sequence shown here is derived from an EMBL/GenBank/DDBJ whole genome shotgun (WGS) entry which is preliminary data.</text>
</comment>
<evidence type="ECO:0000256" key="1">
    <source>
        <dbReference type="SAM" id="MobiDB-lite"/>
    </source>
</evidence>
<proteinExistence type="predicted"/>
<name>A0ABR2SSZ4_9ROSI</name>
<dbReference type="EMBL" id="JBBPBN010000012">
    <property type="protein sequence ID" value="KAK9028375.1"/>
    <property type="molecule type" value="Genomic_DNA"/>
</dbReference>
<evidence type="ECO:0000313" key="2">
    <source>
        <dbReference type="EMBL" id="KAK9028375.1"/>
    </source>
</evidence>
<gene>
    <name evidence="2" type="ORF">V6N11_068182</name>
</gene>
<keyword evidence="3" id="KW-1185">Reference proteome</keyword>